<dbReference type="AlphaFoldDB" id="A0A3A6U3X8"/>
<dbReference type="SMART" id="SM00642">
    <property type="entry name" value="Aamy"/>
    <property type="match status" value="1"/>
</dbReference>
<dbReference type="CDD" id="cd11330">
    <property type="entry name" value="AmyAc_OligoGlu"/>
    <property type="match status" value="1"/>
</dbReference>
<keyword evidence="2" id="KW-0378">Hydrolase</keyword>
<dbReference type="SUPFAM" id="SSF51011">
    <property type="entry name" value="Glycosyl hydrolase domain"/>
    <property type="match status" value="1"/>
</dbReference>
<protein>
    <submittedName>
        <fullName evidence="5">Alpha-glucosidase</fullName>
    </submittedName>
</protein>
<dbReference type="InterPro" id="IPR045857">
    <property type="entry name" value="O16G_dom_2"/>
</dbReference>
<dbReference type="EMBL" id="QYYH01000095">
    <property type="protein sequence ID" value="RJY10730.1"/>
    <property type="molecule type" value="Genomic_DNA"/>
</dbReference>
<dbReference type="Proteomes" id="UP000273022">
    <property type="component" value="Unassembled WGS sequence"/>
</dbReference>
<sequence length="537" mass="61005">MNDLDWWRGAIIYQIYPRSFKDSTGNGVGDLKGVIEKVPYIANLGVDAIWLSPFFTSPMKDFGYDVSDYKNVDPTFGTLQDFQQLITEAHKSGIKVIIDQVLSHTSEQHAWFEESKQCKSNAKADWYVWADPKTDGTAPNNWLSFFGGSAWTYDTKRGQYYLHNFLSSQPDLNYHNPQVQNAVLDVLRFWLELGVDGFRLDTVNMYFCDKLLRNNPPKDPNVPIQGMNSSNPRAYQSQIYNVNRPQNAEFLNRIRSLMNEYDARTTLGEIGSVQDTIGMMANYTRGTNKLHMCYTADLLAEQKSASFVQQVVSNIDSNIGDGWPCWSLGNHDAVRFATRWGTGVKDKQAFNKAMLSMVVSLKGSICIYQGEELGLEEANVPFEKLVDPFGIAFWPDYKGRDGCRTPMVWDNSESAGFSTTDDTWLPIAPEHKSNAANTQLVDANSVLNYFKEFLSIRKQHPALIKGDIEFLRTASDVLSFKRILDDDVCFVFINMSEQEKELELEELSTLKRSFGTVNIKNNKLTLKPWQVLIAKSK</sequence>
<evidence type="ECO:0000313" key="6">
    <source>
        <dbReference type="Proteomes" id="UP000273022"/>
    </source>
</evidence>
<organism evidence="5 6">
    <name type="scientific">Parashewanella spongiae</name>
    <dbReference type="NCBI Taxonomy" id="342950"/>
    <lineage>
        <taxon>Bacteria</taxon>
        <taxon>Pseudomonadati</taxon>
        <taxon>Pseudomonadota</taxon>
        <taxon>Gammaproteobacteria</taxon>
        <taxon>Alteromonadales</taxon>
        <taxon>Shewanellaceae</taxon>
        <taxon>Parashewanella</taxon>
    </lineage>
</organism>
<dbReference type="Gene3D" id="3.90.400.10">
    <property type="entry name" value="Oligo-1,6-glucosidase, Domain 2"/>
    <property type="match status" value="1"/>
</dbReference>
<reference evidence="5 6" key="1">
    <citation type="submission" date="2018-09" db="EMBL/GenBank/DDBJ databases">
        <title>Phylogeny of the Shewanellaceae, and recommendation for two new genera, Pseudoshewanella and Parashewanella.</title>
        <authorList>
            <person name="Wang G."/>
        </authorList>
    </citation>
    <scope>NUCLEOTIDE SEQUENCE [LARGE SCALE GENOMIC DNA]</scope>
    <source>
        <strain evidence="5 6">KCTC 22492</strain>
    </source>
</reference>
<dbReference type="PANTHER" id="PTHR10357">
    <property type="entry name" value="ALPHA-AMYLASE FAMILY MEMBER"/>
    <property type="match status" value="1"/>
</dbReference>
<evidence type="ECO:0000256" key="2">
    <source>
        <dbReference type="ARBA" id="ARBA00022801"/>
    </source>
</evidence>
<dbReference type="SUPFAM" id="SSF51445">
    <property type="entry name" value="(Trans)glycosidases"/>
    <property type="match status" value="1"/>
</dbReference>
<dbReference type="Pfam" id="PF00128">
    <property type="entry name" value="Alpha-amylase"/>
    <property type="match status" value="1"/>
</dbReference>
<dbReference type="InterPro" id="IPR017853">
    <property type="entry name" value="GH"/>
</dbReference>
<comment type="similarity">
    <text evidence="1">Belongs to the glycosyl hydrolase 13 family.</text>
</comment>
<dbReference type="InterPro" id="IPR006047">
    <property type="entry name" value="GH13_cat_dom"/>
</dbReference>
<proteinExistence type="inferred from homology"/>
<dbReference type="InterPro" id="IPR013780">
    <property type="entry name" value="Glyco_hydro_b"/>
</dbReference>
<feature type="domain" description="Glycosyl hydrolase family 13 catalytic" evidence="4">
    <location>
        <begin position="14"/>
        <end position="404"/>
    </location>
</feature>
<dbReference type="FunFam" id="3.90.400.10:FF:000002">
    <property type="entry name" value="Sucrose isomerase"/>
    <property type="match status" value="1"/>
</dbReference>
<dbReference type="GO" id="GO:0009313">
    <property type="term" value="P:oligosaccharide catabolic process"/>
    <property type="evidence" value="ECO:0007669"/>
    <property type="project" value="TreeGrafter"/>
</dbReference>
<name>A0A3A6U3X8_9GAMM</name>
<evidence type="ECO:0000256" key="3">
    <source>
        <dbReference type="ARBA" id="ARBA00023295"/>
    </source>
</evidence>
<dbReference type="OrthoDB" id="9805159at2"/>
<dbReference type="GO" id="GO:0004556">
    <property type="term" value="F:alpha-amylase activity"/>
    <property type="evidence" value="ECO:0007669"/>
    <property type="project" value="TreeGrafter"/>
</dbReference>
<dbReference type="Gene3D" id="2.60.40.1180">
    <property type="entry name" value="Golgi alpha-mannosidase II"/>
    <property type="match status" value="1"/>
</dbReference>
<keyword evidence="6" id="KW-1185">Reference proteome</keyword>
<gene>
    <name evidence="5" type="ORF">D5R81_14035</name>
</gene>
<comment type="caution">
    <text evidence="5">The sequence shown here is derived from an EMBL/GenBank/DDBJ whole genome shotgun (WGS) entry which is preliminary data.</text>
</comment>
<dbReference type="PANTHER" id="PTHR10357:SF179">
    <property type="entry name" value="NEUTRAL AND BASIC AMINO ACID TRANSPORT PROTEIN RBAT"/>
    <property type="match status" value="1"/>
</dbReference>
<evidence type="ECO:0000256" key="1">
    <source>
        <dbReference type="ARBA" id="ARBA00008061"/>
    </source>
</evidence>
<dbReference type="Gene3D" id="3.20.20.80">
    <property type="entry name" value="Glycosidases"/>
    <property type="match status" value="1"/>
</dbReference>
<evidence type="ECO:0000313" key="5">
    <source>
        <dbReference type="EMBL" id="RJY10730.1"/>
    </source>
</evidence>
<keyword evidence="3" id="KW-0326">Glycosidase</keyword>
<evidence type="ECO:0000259" key="4">
    <source>
        <dbReference type="SMART" id="SM00642"/>
    </source>
</evidence>
<accession>A0A3A6U3X8</accession>
<dbReference type="RefSeq" id="WP_121854266.1">
    <property type="nucleotide sequence ID" value="NZ_CP037952.1"/>
</dbReference>